<dbReference type="Pfam" id="PF01839">
    <property type="entry name" value="FG-GAP"/>
    <property type="match status" value="1"/>
</dbReference>
<dbReference type="SUPFAM" id="SSF54897">
    <property type="entry name" value="Protease propeptides/inhibitors"/>
    <property type="match status" value="1"/>
</dbReference>
<dbReference type="InterPro" id="IPR050819">
    <property type="entry name" value="Tripeptidyl-peptidase_I"/>
</dbReference>
<dbReference type="Proteomes" id="UP000269669">
    <property type="component" value="Unassembled WGS sequence"/>
</dbReference>
<keyword evidence="9" id="KW-0865">Zymogen</keyword>
<dbReference type="InterPro" id="IPR013519">
    <property type="entry name" value="Int_alpha_beta-p"/>
</dbReference>
<evidence type="ECO:0000256" key="7">
    <source>
        <dbReference type="ARBA" id="ARBA00022825"/>
    </source>
</evidence>
<dbReference type="Gene3D" id="3.40.50.200">
    <property type="entry name" value="Peptidase S8/S53 domain"/>
    <property type="match status" value="1"/>
</dbReference>
<keyword evidence="10" id="KW-0325">Glycoprotein</keyword>
<keyword evidence="11" id="KW-0812">Transmembrane</keyword>
<evidence type="ECO:0000256" key="10">
    <source>
        <dbReference type="ARBA" id="ARBA00023180"/>
    </source>
</evidence>
<evidence type="ECO:0000256" key="6">
    <source>
        <dbReference type="ARBA" id="ARBA00022801"/>
    </source>
</evidence>
<gene>
    <name evidence="13" type="ORF">EDE15_2005</name>
</gene>
<organism evidence="13 14">
    <name type="scientific">Edaphobacter aggregans</name>
    <dbReference type="NCBI Taxonomy" id="570835"/>
    <lineage>
        <taxon>Bacteria</taxon>
        <taxon>Pseudomonadati</taxon>
        <taxon>Acidobacteriota</taxon>
        <taxon>Terriglobia</taxon>
        <taxon>Terriglobales</taxon>
        <taxon>Acidobacteriaceae</taxon>
        <taxon>Edaphobacter</taxon>
    </lineage>
</organism>
<dbReference type="Pfam" id="PF13517">
    <property type="entry name" value="FG-GAP_3"/>
    <property type="match status" value="2"/>
</dbReference>
<name>A0A3R9WG82_9BACT</name>
<dbReference type="OrthoDB" id="102721at2"/>
<protein>
    <submittedName>
        <fullName evidence="13">Subtilase family serine protease</fullName>
    </submittedName>
</protein>
<dbReference type="InterPro" id="IPR023828">
    <property type="entry name" value="Peptidase_S8_Ser-AS"/>
</dbReference>
<dbReference type="Gene3D" id="2.130.10.130">
    <property type="entry name" value="Integrin alpha, N-terminal"/>
    <property type="match status" value="3"/>
</dbReference>
<keyword evidence="3" id="KW-0479">Metal-binding</keyword>
<evidence type="ECO:0000313" key="14">
    <source>
        <dbReference type="Proteomes" id="UP000269669"/>
    </source>
</evidence>
<keyword evidence="11" id="KW-0472">Membrane</keyword>
<dbReference type="Gene3D" id="3.30.160.710">
    <property type="match status" value="1"/>
</dbReference>
<keyword evidence="8" id="KW-0106">Calcium</keyword>
<reference evidence="13 14" key="1">
    <citation type="submission" date="2018-12" db="EMBL/GenBank/DDBJ databases">
        <title>Sequencing of bacterial isolates from soil warming experiment in Harvard Forest, Massachusetts, USA.</title>
        <authorList>
            <person name="Deangelis K."/>
        </authorList>
    </citation>
    <scope>NUCLEOTIDE SEQUENCE [LARGE SCALE GENOMIC DNA]</scope>
    <source>
        <strain evidence="13 14">EB153</strain>
    </source>
</reference>
<feature type="domain" description="Peptidase S53" evidence="12">
    <location>
        <begin position="190"/>
        <end position="538"/>
    </location>
</feature>
<dbReference type="Pfam" id="PF16640">
    <property type="entry name" value="Big_3_5"/>
    <property type="match status" value="1"/>
</dbReference>
<keyword evidence="14" id="KW-1185">Reference proteome</keyword>
<evidence type="ECO:0000256" key="11">
    <source>
        <dbReference type="SAM" id="Phobius"/>
    </source>
</evidence>
<evidence type="ECO:0000313" key="13">
    <source>
        <dbReference type="EMBL" id="RSL16489.1"/>
    </source>
</evidence>
<keyword evidence="2 13" id="KW-0645">Protease</keyword>
<dbReference type="PROSITE" id="PS00138">
    <property type="entry name" value="SUBTILASE_SER"/>
    <property type="match status" value="1"/>
</dbReference>
<dbReference type="Pfam" id="PF18676">
    <property type="entry name" value="MBG_2"/>
    <property type="match status" value="1"/>
</dbReference>
<accession>A0A3R9WG82</accession>
<comment type="cofactor">
    <cofactor evidence="1">
        <name>Ca(2+)</name>
        <dbReference type="ChEBI" id="CHEBI:29108"/>
    </cofactor>
</comment>
<keyword evidence="11" id="KW-1133">Transmembrane helix</keyword>
<evidence type="ECO:0000256" key="8">
    <source>
        <dbReference type="ARBA" id="ARBA00022837"/>
    </source>
</evidence>
<dbReference type="SUPFAM" id="SSF69318">
    <property type="entry name" value="Integrin alpha N-terminal domain"/>
    <property type="match status" value="1"/>
</dbReference>
<dbReference type="GO" id="GO:0046872">
    <property type="term" value="F:metal ion binding"/>
    <property type="evidence" value="ECO:0007669"/>
    <property type="project" value="UniProtKB-KW"/>
</dbReference>
<dbReference type="InterPro" id="IPR013517">
    <property type="entry name" value="FG-GAP"/>
</dbReference>
<dbReference type="EMBL" id="RSDW01000001">
    <property type="protein sequence ID" value="RSL16489.1"/>
    <property type="molecule type" value="Genomic_DNA"/>
</dbReference>
<dbReference type="InterPro" id="IPR041286">
    <property type="entry name" value="MBG_2"/>
</dbReference>
<dbReference type="GO" id="GO:0006508">
    <property type="term" value="P:proteolysis"/>
    <property type="evidence" value="ECO:0007669"/>
    <property type="project" value="UniProtKB-KW"/>
</dbReference>
<keyword evidence="6" id="KW-0378">Hydrolase</keyword>
<dbReference type="InterPro" id="IPR013783">
    <property type="entry name" value="Ig-like_fold"/>
</dbReference>
<keyword evidence="7" id="KW-0720">Serine protease</keyword>
<dbReference type="SUPFAM" id="SSF52743">
    <property type="entry name" value="Subtilisin-like"/>
    <property type="match status" value="1"/>
</dbReference>
<evidence type="ECO:0000256" key="3">
    <source>
        <dbReference type="ARBA" id="ARBA00022723"/>
    </source>
</evidence>
<evidence type="ECO:0000256" key="9">
    <source>
        <dbReference type="ARBA" id="ARBA00023145"/>
    </source>
</evidence>
<dbReference type="CDD" id="cd04056">
    <property type="entry name" value="Peptidases_S53"/>
    <property type="match status" value="1"/>
</dbReference>
<keyword evidence="5" id="KW-0677">Repeat</keyword>
<dbReference type="InterPro" id="IPR015366">
    <property type="entry name" value="S53_propep"/>
</dbReference>
<dbReference type="InterPro" id="IPR030400">
    <property type="entry name" value="Sedolisin_dom"/>
</dbReference>
<dbReference type="PANTHER" id="PTHR14218">
    <property type="entry name" value="PROTEASE S8 TRIPEPTIDYL PEPTIDASE I CLN2"/>
    <property type="match status" value="1"/>
</dbReference>
<evidence type="ECO:0000259" key="12">
    <source>
        <dbReference type="PROSITE" id="PS51695"/>
    </source>
</evidence>
<dbReference type="CDD" id="cd11377">
    <property type="entry name" value="Pro-peptidase_S53"/>
    <property type="match status" value="1"/>
</dbReference>
<evidence type="ECO:0000256" key="2">
    <source>
        <dbReference type="ARBA" id="ARBA00022670"/>
    </source>
</evidence>
<comment type="caution">
    <text evidence="13">The sequence shown here is derived from an EMBL/GenBank/DDBJ whole genome shotgun (WGS) entry which is preliminary data.</text>
</comment>
<dbReference type="Gene3D" id="2.60.40.10">
    <property type="entry name" value="Immunoglobulins"/>
    <property type="match status" value="2"/>
</dbReference>
<dbReference type="InterPro" id="IPR028994">
    <property type="entry name" value="Integrin_alpha_N"/>
</dbReference>
<keyword evidence="4" id="KW-0732">Signal</keyword>
<evidence type="ECO:0000256" key="4">
    <source>
        <dbReference type="ARBA" id="ARBA00022729"/>
    </source>
</evidence>
<feature type="transmembrane region" description="Helical" evidence="11">
    <location>
        <begin position="2535"/>
        <end position="2556"/>
    </location>
</feature>
<sequence>MRAQQAQMQVMRHHVRPEVTDHRASFVGRLPDDKQMHLSVVLPLRNQAALTSLLQRLYDPSSPDYRHFLTVAQFTEQFGPTEQDYSAVAAYLQSQGLTVKPAPANRLVVPVSGSMAQVNSAFNVQMNTYQHPTENRTFFSPDREPSLPLNLQVRHVTGLDNFSLPHRFTQRPNTSQQAAAVNGSGPVNSYLGSDMRAAYYGGTTLDGTGQAIGLLEFGGYDMTDVTLTFSNAGQTTNVPINNILLDGATGGPEGSYGGEQVLDIVQAIGMAPGLSQVRVYIGVGEDDAIILNSMASENIAKQLSCSWGWLPVDPTTDDVFFQEMAAQGQSFFAASGDAGAYDQSINPFFYPAEDQYVTAVGGTHLTTSGPGGTWVSETVWDSEGDGSGGGISPDGITLPSYQSGLANSANGGSNTLRNVPDVAMEGDFDNYACQAHRCTGDWAGTSFAAPRWAGFMALVNQQAVEAGTAPSGGLGFLNPALYQLAQGANASNDLHDIVSGNNRTQNQPVWFSAIAGYDLTTGWGSANGQSLINDLAGAQVPGFWLSSSQSEVDVNPGGTGTTTIKITDAGGFTDAVNLAVTSTLPSGVTASFATNPSTASNVLTFSVDNLVAQQNIPITVTGTAQSLTQTATLLLSIHTPAFALVPSSNGLTLNPGQTVSTTITVLPEYGFTGSVNLAIVGLPSGVTASFSPTSTTGTNTLTLTASTSAAANTNTLTITGTSGSLSATTKLGLSVTGPKFLLLAGSPVSVGQGSTVSTYIDVLQENGFSGGVNLTATNLPSGVTATFSTNPTTSTSSVSFTASNTASVGQSTVTITGTSGSLSATASITLNVMAPSFTLNTAGTVIFGQGSSTSTYVYVSGQYGFNGNVAMSVSGLPSGVTAIWGPNPTNYSTELYLYASNSSTPGQYPLTITGTSGSLTETTPLTLTIAAPTFTIPSLGTLTMGTGSTNYAYVNIQRLYGFTGNVALSVSGLPGGVTASFNPNPMASANFSSYMSLQASAATVPGQYTVTLTGTSGSQTVTTSLTLVIASPGFSLSTSGLTVGQGLSAGTYVYVNQLYGFNNAVNLSVSGLPSGVTASFNTNPTTSYSNLLTFNVGATVPTGQYPITVTGTSGSMVQTTTLTLTVGVPSFTLSTYGITVGQGQTSSAWVYMNGVNGFNSAVNLSVSGLPSGVTASFNTNPTTSYSNMLTFNVGATVPTGQYPITITGTSGSNTQTTTLTLTVGVPSFTIYAATYPTIGQGSTGSGYVYAQALNGFSGSVNFSISGLPSGVTATFSPNPTTYSSSILFTVASTAAIGSSTLTITGTSGSETETTTMTLTVAAPTFSIYGPYSVSLNQGGSATSYATVNPQYGFTGNVTLSTSGLPSGVTATFSPNPTSGSSTMTLSASSTATPGTATFTIAGTSGSTATAVQAQVTVNASNFSLSAAPGKVFAMPGASGKSTISIVPINGFANSVNLSVSGLPAGVTATFSPATATTSSTLTLMASSTAAAGSSPLTITGNSETETASTPLLLNIENTNATVTSTTLALTAGNTVISTVAQGASVTATSSVSAGSNPVTAGQVYLCDASATYCDFAHKIAMTQLNNSGNAVFRFVPGIGQHTYKAVFAGTTANLTSTSTSVPLAVTGSLPTTTTLAQSGTTGNYTLTATVTGQGAVAPSGNISFIDTTSNSAVANAAATVNGATITESIAQTIPTSSYPAQIVSDDFNGDGIPDLAVTTVGSSTVSISLGNSSGRFSAITTLQLGAPSGSIALGDFNRDGNVDLAVVIPSSETIAIFFGNGDGTFTASTATVYTPPQPGGIVVADLNGDGLQDLAVLSTNSSSVTVLLGHGDGSFTPATLSPSTGASPFSVVAGDFNGDSVADLAITNYSYSGSTGTVTILLGNGDGSFTAAPTLSTTTLPYSIVLGDFNNDGRQDLAVGANGGTAVNVFLGNGDGTFTAAPNALTTSYAMSLAVADVNGDGKLDLIVADANTYKLTTLLGNGDGTFTTGATMTASAQPESVIVGDWNGDGVPDLAFANYYGSSVTTVTTQRTQKVTAAVNGIASSGPGQQSIAATYPGDNSYTGSTSSAVTLTGDKVTPNVTLTLSPSTISSTTPVTVSVQVTDPLNGGLPSGTITLTSGSYASAPVALSSGRGTITIPSGKLAEGTDMLTIHYTPDTASASLYTVATGTISVSVNQTTPAITWLMPVPITYGIALSGMQLNAAASTSGTFSYTPATGTVLSAGQHQLSVTFTPTDTTNYRSVTSTVSLNVNQAPLSISANNVSRIYGAANPPLSGTLSGAVNGDTFTETFSTSATVSNSAGTYAIVPSVTGASLADYSVATTNGTLTISPAPTTTTFNLSNQNLVLTAAVASTSNGTPTGSVMFYAGQTQLGSATLSGGIATFTLTSFPSGDVSLSAQYSGDGNFAASTSASTPVLTFRAVNTSLIVAASSSVTDNFSITVPSGYTGTLQFSCTGLPQNTNCSFQPASLSFSSTTNTASTMLTLTTGGQARINSIPLTNTDAYAVRWAALFALPGLLPLLVKRRRLSARLRNLSLMLLLSSAGLWFTGCAGGGGSSNSSKPVTPSGNYTIQVVASGPSGVSQSAAITVTVQ</sequence>
<dbReference type="Pfam" id="PF09286">
    <property type="entry name" value="Pro-kuma_activ"/>
    <property type="match status" value="1"/>
</dbReference>
<dbReference type="InterPro" id="IPR032109">
    <property type="entry name" value="Big_3_5"/>
</dbReference>
<dbReference type="SMART" id="SM00944">
    <property type="entry name" value="Pro-kuma_activ"/>
    <property type="match status" value="1"/>
</dbReference>
<evidence type="ECO:0000256" key="1">
    <source>
        <dbReference type="ARBA" id="ARBA00001913"/>
    </source>
</evidence>
<dbReference type="PROSITE" id="PS51695">
    <property type="entry name" value="SEDOLISIN"/>
    <property type="match status" value="1"/>
</dbReference>
<evidence type="ECO:0000256" key="5">
    <source>
        <dbReference type="ARBA" id="ARBA00022737"/>
    </source>
</evidence>
<dbReference type="PANTHER" id="PTHR14218:SF15">
    <property type="entry name" value="TRIPEPTIDYL-PEPTIDASE 1"/>
    <property type="match status" value="1"/>
</dbReference>
<proteinExistence type="predicted"/>
<dbReference type="InterPro" id="IPR036852">
    <property type="entry name" value="Peptidase_S8/S53_dom_sf"/>
</dbReference>
<dbReference type="SMART" id="SM00191">
    <property type="entry name" value="Int_alpha"/>
    <property type="match status" value="4"/>
</dbReference>
<feature type="transmembrane region" description="Helical" evidence="11">
    <location>
        <begin position="2505"/>
        <end position="2523"/>
    </location>
</feature>
<dbReference type="GO" id="GO:0004252">
    <property type="term" value="F:serine-type endopeptidase activity"/>
    <property type="evidence" value="ECO:0007669"/>
    <property type="project" value="InterPro"/>
</dbReference>
<dbReference type="GO" id="GO:0008240">
    <property type="term" value="F:tripeptidyl-peptidase activity"/>
    <property type="evidence" value="ECO:0007669"/>
    <property type="project" value="TreeGrafter"/>
</dbReference>